<evidence type="ECO:0000256" key="7">
    <source>
        <dbReference type="ARBA" id="ARBA00022840"/>
    </source>
</evidence>
<feature type="transmembrane region" description="Helical" evidence="10">
    <location>
        <begin position="1191"/>
        <end position="1211"/>
    </location>
</feature>
<dbReference type="FunFam" id="3.40.50.300:FF:000335">
    <property type="entry name" value="ATP binding cassette subfamily A member 5"/>
    <property type="match status" value="1"/>
</dbReference>
<dbReference type="CDD" id="cd03263">
    <property type="entry name" value="ABC_subfamily_A"/>
    <property type="match status" value="2"/>
</dbReference>
<evidence type="ECO:0000256" key="9">
    <source>
        <dbReference type="ARBA" id="ARBA00023136"/>
    </source>
</evidence>
<dbReference type="InterPro" id="IPR013525">
    <property type="entry name" value="ABC2_TM"/>
</dbReference>
<feature type="transmembrane region" description="Helical" evidence="10">
    <location>
        <begin position="1120"/>
        <end position="1143"/>
    </location>
</feature>
<evidence type="ECO:0000256" key="10">
    <source>
        <dbReference type="SAM" id="Phobius"/>
    </source>
</evidence>
<proteinExistence type="inferred from homology"/>
<dbReference type="OrthoDB" id="8061355at2759"/>
<dbReference type="PANTHER" id="PTHR19229:SF36">
    <property type="entry name" value="ATP-BINDING CASSETTE SUB-FAMILY A MEMBER 2"/>
    <property type="match status" value="1"/>
</dbReference>
<comment type="caution">
    <text evidence="12">The sequence shown here is derived from an EMBL/GenBank/DDBJ whole genome shotgun (WGS) entry which is preliminary data.</text>
</comment>
<dbReference type="InterPro" id="IPR017871">
    <property type="entry name" value="ABC_transporter-like_CS"/>
</dbReference>
<evidence type="ECO:0000259" key="11">
    <source>
        <dbReference type="PROSITE" id="PS50893"/>
    </source>
</evidence>
<protein>
    <recommendedName>
        <fullName evidence="11">ABC transporter domain-containing protein</fullName>
    </recommendedName>
</protein>
<dbReference type="PROSITE" id="PS00211">
    <property type="entry name" value="ABC_TRANSPORTER_1"/>
    <property type="match status" value="1"/>
</dbReference>
<evidence type="ECO:0000313" key="12">
    <source>
        <dbReference type="EMBL" id="PAA72506.1"/>
    </source>
</evidence>
<evidence type="ECO:0000313" key="13">
    <source>
        <dbReference type="Proteomes" id="UP000215902"/>
    </source>
</evidence>
<gene>
    <name evidence="12" type="ORF">BOX15_Mlig015942g1</name>
</gene>
<dbReference type="InterPro" id="IPR027417">
    <property type="entry name" value="P-loop_NTPase"/>
</dbReference>
<dbReference type="Pfam" id="PF00005">
    <property type="entry name" value="ABC_tran"/>
    <property type="match status" value="2"/>
</dbReference>
<evidence type="ECO:0000256" key="3">
    <source>
        <dbReference type="ARBA" id="ARBA00022448"/>
    </source>
</evidence>
<dbReference type="Pfam" id="PF12698">
    <property type="entry name" value="ABC2_membrane_3"/>
    <property type="match status" value="1"/>
</dbReference>
<feature type="transmembrane region" description="Helical" evidence="10">
    <location>
        <begin position="267"/>
        <end position="291"/>
    </location>
</feature>
<dbReference type="Proteomes" id="UP000215902">
    <property type="component" value="Unassembled WGS sequence"/>
</dbReference>
<keyword evidence="4 10" id="KW-0812">Transmembrane</keyword>
<dbReference type="SMART" id="SM00382">
    <property type="entry name" value="AAA"/>
    <property type="match status" value="2"/>
</dbReference>
<keyword evidence="8 10" id="KW-1133">Transmembrane helix</keyword>
<feature type="transmembrane region" description="Helical" evidence="10">
    <location>
        <begin position="1155"/>
        <end position="1179"/>
    </location>
</feature>
<feature type="transmembrane region" description="Helical" evidence="10">
    <location>
        <begin position="365"/>
        <end position="383"/>
    </location>
</feature>
<dbReference type="SUPFAM" id="SSF52540">
    <property type="entry name" value="P-loop containing nucleoside triphosphate hydrolases"/>
    <property type="match status" value="2"/>
</dbReference>
<feature type="transmembrane region" description="Helical" evidence="10">
    <location>
        <begin position="331"/>
        <end position="353"/>
    </location>
</feature>
<dbReference type="STRING" id="282301.A0A267FFH4"/>
<feature type="transmembrane region" description="Helical" evidence="10">
    <location>
        <begin position="865"/>
        <end position="881"/>
    </location>
</feature>
<dbReference type="EMBL" id="NIVC01001087">
    <property type="protein sequence ID" value="PAA72506.1"/>
    <property type="molecule type" value="Genomic_DNA"/>
</dbReference>
<reference evidence="12 13" key="1">
    <citation type="submission" date="2017-06" db="EMBL/GenBank/DDBJ databases">
        <title>A platform for efficient transgenesis in Macrostomum lignano, a flatworm model organism for stem cell research.</title>
        <authorList>
            <person name="Berezikov E."/>
        </authorList>
    </citation>
    <scope>NUCLEOTIDE SEQUENCE [LARGE SCALE GENOMIC DNA]</scope>
    <source>
        <strain evidence="12">DV1</strain>
        <tissue evidence="12">Whole organism</tissue>
    </source>
</reference>
<feature type="transmembrane region" description="Helical" evidence="10">
    <location>
        <begin position="1040"/>
        <end position="1061"/>
    </location>
</feature>
<feature type="transmembrane region" description="Helical" evidence="10">
    <location>
        <begin position="217"/>
        <end position="246"/>
    </location>
</feature>
<feature type="transmembrane region" description="Helical" evidence="10">
    <location>
        <begin position="1086"/>
        <end position="1113"/>
    </location>
</feature>
<feature type="transmembrane region" description="Helical" evidence="10">
    <location>
        <begin position="395"/>
        <end position="417"/>
    </location>
</feature>
<comment type="subcellular location">
    <subcellularLocation>
        <location evidence="1">Membrane</location>
        <topology evidence="1">Multi-pass membrane protein</topology>
    </subcellularLocation>
</comment>
<keyword evidence="3" id="KW-0813">Transport</keyword>
<name>A0A267FFH4_9PLAT</name>
<dbReference type="GO" id="GO:0016887">
    <property type="term" value="F:ATP hydrolysis activity"/>
    <property type="evidence" value="ECO:0007669"/>
    <property type="project" value="InterPro"/>
</dbReference>
<feature type="domain" description="ABC transporter" evidence="11">
    <location>
        <begin position="1304"/>
        <end position="1537"/>
    </location>
</feature>
<dbReference type="InterPro" id="IPR003439">
    <property type="entry name" value="ABC_transporter-like_ATP-bd"/>
</dbReference>
<dbReference type="GO" id="GO:0140359">
    <property type="term" value="F:ABC-type transporter activity"/>
    <property type="evidence" value="ECO:0007669"/>
    <property type="project" value="InterPro"/>
</dbReference>
<keyword evidence="5" id="KW-0677">Repeat</keyword>
<keyword evidence="13" id="KW-1185">Reference proteome</keyword>
<dbReference type="InterPro" id="IPR026082">
    <property type="entry name" value="ABCA"/>
</dbReference>
<evidence type="ECO:0000256" key="1">
    <source>
        <dbReference type="ARBA" id="ARBA00004141"/>
    </source>
</evidence>
<organism evidence="12 13">
    <name type="scientific">Macrostomum lignano</name>
    <dbReference type="NCBI Taxonomy" id="282301"/>
    <lineage>
        <taxon>Eukaryota</taxon>
        <taxon>Metazoa</taxon>
        <taxon>Spiralia</taxon>
        <taxon>Lophotrochozoa</taxon>
        <taxon>Platyhelminthes</taxon>
        <taxon>Rhabditophora</taxon>
        <taxon>Macrostomorpha</taxon>
        <taxon>Macrostomida</taxon>
        <taxon>Macrostomidae</taxon>
        <taxon>Macrostomum</taxon>
    </lineage>
</organism>
<accession>A0A267FFH4</accession>
<dbReference type="Gene3D" id="3.40.50.300">
    <property type="entry name" value="P-loop containing nucleotide triphosphate hydrolases"/>
    <property type="match status" value="2"/>
</dbReference>
<evidence type="ECO:0000256" key="4">
    <source>
        <dbReference type="ARBA" id="ARBA00022692"/>
    </source>
</evidence>
<dbReference type="PANTHER" id="PTHR19229">
    <property type="entry name" value="ATP-BINDING CASSETTE TRANSPORTER SUBFAMILY A ABCA"/>
    <property type="match status" value="1"/>
</dbReference>
<evidence type="ECO:0000256" key="5">
    <source>
        <dbReference type="ARBA" id="ARBA00022737"/>
    </source>
</evidence>
<comment type="similarity">
    <text evidence="2">Belongs to the ABC transporter superfamily. ABCA family.</text>
</comment>
<sequence>MEFFRQALFIFKLLIWLKSYRFLYCVFPIACLVSNTYLYPIISNAFAPSTESIVGLQTFGVEDFVSGSRLVADSGLLQTQALLDIVAKRQSRPSDKDSFLTDCSSKSDCDAKYLRALHSSTGSKVLSYADYEAASLLNRVMVSCLLADNSDLGCPYAVQLVAQSLSTNGTAFRNVQFFSLLSQQARQLNSGDKLTAPMPTQSQDSVCTKNNGSIYRLIFPTLLMLQMVLISTGMTFFVTLGNVSCISRLKQDGFLQLMHQNGLSVGAYWTAMWFLTILEMLVFGGVTVLAFGLQCSIFPAESLLATFFLVVLFGIYLSALGYMFSSLIKSFFITLLLMVLVTVVHVVLILVIRLSLMGEDQNSRIARYVLIVFPFSHLGELLIRVLFEQAAITGYYLAVTIVSSLVPVLLILLSIYIDFLTPNGNGYRLPANFIFQRRFWIRSGVLNPTMQDSQMELNRLNIEPVSEGLRPRVKVRGVDKIYRKKEYPCSSLQIVAALNRISCTLYDGQITALIGHNGAGKTTLLKILIGEENPTDGKAVIDGRLVTDPLQRLTLRGHLGICHQTNVLCSDLTVMQCIELALISRGYTLPERKSEVADLLSRLDLDDKVNKKATELSGGQKRKLCTILSLIGEPKVIFLDEPTSGLDPVSRRRLWQILQEYKVGRAIVLCTQFMDEADILADRKIFLSSGSLICAGSSLFLKHAFGCGFVLNVSLKSEQVLTKLLALLRDACSSVKLQNQFRTEVELMLPASELDALPGVVRVLENQTDLVEAFGLSQATLDDIFIRLKDVNLAEIEAAFQSGQLSNFAEHQASASREAQNELQTMLKSQGSNVTSATSPEQFGALMKLNLTRLKRAKLKLCCRFIFPIILLAALIGALFLERSLPQRIIPPRQNISSQSSQTEATCIKDVEDQNYLNKTTCCQLFNCYSESRMVVLNKSRSTDISSFLTQPDTLSALNGTCILHYSCPIVYSTSWNQAENNNSNRTLYVGVFSNQYSPFQESKIAQLLDSYSSLATYFGLGSIRNFVFPVGIRSYQTSVYPVMGIFIFVFIFSIIPVTYISDPLEDKDSKVRYHLRSMGMRSIGYWFNTFLLHWCQYAVFVLLSAILFAAIIPRNYGNAFFIAGAGLPCLFIGCASNQLWVYSIGMLLKKPNPIVTVIYFFIAMWLSSAVSAVQFSYLASIITIWLLPPFATVSLVFFVVKLSIYAMSYYNLDNISDIPNQASVYFSNPYVLHSLIAVIAHIVLLIAFIAMMENRSEIASACGRALRRKTNIQQQMLNQSSDAGVKQEIERIGQSNRSRQNVLEVKSLEKKYDNGVLAVKGVSFGAISGEIFGLLGPNGAGKTTTLAVVVGEEVATGGSCEVCSHDIWMSGSDGATNGAVGYCPQHNPLFDSITVMEHLEFYSRIRGVPKNVAAKQIPNLVNGLGLSEHRNKQAEQLSGGNKRRLCLAISLLGNPSLVVIDEASTGVDPEAKRLIWSAIRGMANDQRSVVVTTHSMEEVEALCSRVGIMNHGYMIAFGTIQQLRSRYGHAYTLDILLNVTSDLQPSQVRDKMRRVINAVMEKFPHCKISEELSNRVQFLVPQDSIGSSLSDALAWLTENQAALSIQYFTFYQMSLDQVFVRLIKEHEDVKGKDNTAFRSIEDL</sequence>
<keyword evidence="7" id="KW-0067">ATP-binding</keyword>
<keyword evidence="6" id="KW-0547">Nucleotide-binding</keyword>
<feature type="transmembrane region" description="Helical" evidence="10">
    <location>
        <begin position="303"/>
        <end position="324"/>
    </location>
</feature>
<dbReference type="PROSITE" id="PS50893">
    <property type="entry name" value="ABC_TRANSPORTER_2"/>
    <property type="match status" value="2"/>
</dbReference>
<dbReference type="InterPro" id="IPR003593">
    <property type="entry name" value="AAA+_ATPase"/>
</dbReference>
<feature type="domain" description="ABC transporter" evidence="11">
    <location>
        <begin position="473"/>
        <end position="714"/>
    </location>
</feature>
<evidence type="ECO:0000256" key="6">
    <source>
        <dbReference type="ARBA" id="ARBA00022741"/>
    </source>
</evidence>
<dbReference type="GO" id="GO:0005319">
    <property type="term" value="F:lipid transporter activity"/>
    <property type="evidence" value="ECO:0007669"/>
    <property type="project" value="TreeGrafter"/>
</dbReference>
<evidence type="ECO:0000256" key="2">
    <source>
        <dbReference type="ARBA" id="ARBA00008869"/>
    </source>
</evidence>
<feature type="transmembrane region" description="Helical" evidence="10">
    <location>
        <begin position="21"/>
        <end position="42"/>
    </location>
</feature>
<evidence type="ECO:0000256" key="8">
    <source>
        <dbReference type="ARBA" id="ARBA00022989"/>
    </source>
</evidence>
<dbReference type="GO" id="GO:0016020">
    <property type="term" value="C:membrane"/>
    <property type="evidence" value="ECO:0007669"/>
    <property type="project" value="UniProtKB-SubCell"/>
</dbReference>
<dbReference type="GO" id="GO:0005524">
    <property type="term" value="F:ATP binding"/>
    <property type="evidence" value="ECO:0007669"/>
    <property type="project" value="UniProtKB-KW"/>
</dbReference>
<keyword evidence="9 10" id="KW-0472">Membrane</keyword>
<feature type="transmembrane region" description="Helical" evidence="10">
    <location>
        <begin position="1231"/>
        <end position="1251"/>
    </location>
</feature>